<dbReference type="InterPro" id="IPR003495">
    <property type="entry name" value="CobW/HypB/UreG_nucleotide-bd"/>
</dbReference>
<evidence type="ECO:0000313" key="3">
    <source>
        <dbReference type="Proteomes" id="UP000325286"/>
    </source>
</evidence>
<dbReference type="KEGG" id="rul:UC8_34060"/>
<protein>
    <submittedName>
        <fullName evidence="2">Putative GTP-binding protein YjiA</fullName>
    </submittedName>
</protein>
<dbReference type="PANTHER" id="PTHR13748:SF62">
    <property type="entry name" value="COBW DOMAIN-CONTAINING PROTEIN"/>
    <property type="match status" value="1"/>
</dbReference>
<proteinExistence type="predicted"/>
<dbReference type="RefSeq" id="WP_068138319.1">
    <property type="nucleotide sequence ID" value="NZ_CP042914.1"/>
</dbReference>
<gene>
    <name evidence="2" type="ORF">UC8_34060</name>
</gene>
<dbReference type="Pfam" id="PF02492">
    <property type="entry name" value="cobW"/>
    <property type="match status" value="1"/>
</dbReference>
<feature type="domain" description="CobW/HypB/UreG nucleotide-binding" evidence="1">
    <location>
        <begin position="6"/>
        <end position="189"/>
    </location>
</feature>
<name>A0A5B9QWB0_9BACT</name>
<dbReference type="InterPro" id="IPR051316">
    <property type="entry name" value="Zinc-reg_GTPase_activator"/>
</dbReference>
<sequence length="366" mass="38630">MTTRFVLLGGFLGAGKTTLISQLAHRYVAAGKRVGIVTNDQAADLVDTQNLRGQGFDVGEVAGACFCCSFNNLVETAASLSKDQTPDIILAEPVGSCTDLVATVLLPLQQMYGDDFQLAPFGVLLKPSHGMRILDPEAGRSGFSPDAEYIFRKQLDEADYLMIGRSDQLTAEQLENCKQLLSAAAPDVPLLAVSPKTGEGVEQVMGYIESPLTAGRRVLSIDYQRYAVGEAEMGWVNLSAAASGEGEFDLDRISQTLVADIAQQIESSEGEIAHLKVSVGASGRNAVANVVSTGGGVDVGLQAGRLAKAPIEIIVNARVAMDPAILETICTAATHRVAQSHALELTNCTAHALRPGAPQPTHRVTT</sequence>
<organism evidence="2 3">
    <name type="scientific">Roseimaritima ulvae</name>
    <dbReference type="NCBI Taxonomy" id="980254"/>
    <lineage>
        <taxon>Bacteria</taxon>
        <taxon>Pseudomonadati</taxon>
        <taxon>Planctomycetota</taxon>
        <taxon>Planctomycetia</taxon>
        <taxon>Pirellulales</taxon>
        <taxon>Pirellulaceae</taxon>
        <taxon>Roseimaritima</taxon>
    </lineage>
</organism>
<dbReference type="AlphaFoldDB" id="A0A5B9QWB0"/>
<dbReference type="GO" id="GO:0005737">
    <property type="term" value="C:cytoplasm"/>
    <property type="evidence" value="ECO:0007669"/>
    <property type="project" value="TreeGrafter"/>
</dbReference>
<dbReference type="Proteomes" id="UP000325286">
    <property type="component" value="Chromosome"/>
</dbReference>
<dbReference type="OrthoDB" id="9808822at2"/>
<dbReference type="EMBL" id="CP042914">
    <property type="protein sequence ID" value="QEG41386.1"/>
    <property type="molecule type" value="Genomic_DNA"/>
</dbReference>
<reference evidence="2 3" key="1">
    <citation type="submission" date="2019-08" db="EMBL/GenBank/DDBJ databases">
        <title>Deep-cultivation of Planctomycetes and their phenomic and genomic characterization uncovers novel biology.</title>
        <authorList>
            <person name="Wiegand S."/>
            <person name="Jogler M."/>
            <person name="Boedeker C."/>
            <person name="Pinto D."/>
            <person name="Vollmers J."/>
            <person name="Rivas-Marin E."/>
            <person name="Kohn T."/>
            <person name="Peeters S.H."/>
            <person name="Heuer A."/>
            <person name="Rast P."/>
            <person name="Oberbeckmann S."/>
            <person name="Bunk B."/>
            <person name="Jeske O."/>
            <person name="Meyerdierks A."/>
            <person name="Storesund J.E."/>
            <person name="Kallscheuer N."/>
            <person name="Luecker S."/>
            <person name="Lage O.M."/>
            <person name="Pohl T."/>
            <person name="Merkel B.J."/>
            <person name="Hornburger P."/>
            <person name="Mueller R.-W."/>
            <person name="Bruemmer F."/>
            <person name="Labrenz M."/>
            <person name="Spormann A.M."/>
            <person name="Op den Camp H."/>
            <person name="Overmann J."/>
            <person name="Amann R."/>
            <person name="Jetten M.S.M."/>
            <person name="Mascher T."/>
            <person name="Medema M.H."/>
            <person name="Devos D.P."/>
            <person name="Kaster A.-K."/>
            <person name="Ovreas L."/>
            <person name="Rohde M."/>
            <person name="Galperin M.Y."/>
            <person name="Jogler C."/>
        </authorList>
    </citation>
    <scope>NUCLEOTIDE SEQUENCE [LARGE SCALE GENOMIC DNA]</scope>
    <source>
        <strain evidence="2 3">UC8</strain>
    </source>
</reference>
<dbReference type="InterPro" id="IPR027417">
    <property type="entry name" value="P-loop_NTPase"/>
</dbReference>
<keyword evidence="3" id="KW-1185">Reference proteome</keyword>
<dbReference type="SUPFAM" id="SSF52540">
    <property type="entry name" value="P-loop containing nucleoside triphosphate hydrolases"/>
    <property type="match status" value="1"/>
</dbReference>
<dbReference type="PANTHER" id="PTHR13748">
    <property type="entry name" value="COBW-RELATED"/>
    <property type="match status" value="1"/>
</dbReference>
<evidence type="ECO:0000259" key="1">
    <source>
        <dbReference type="Pfam" id="PF02492"/>
    </source>
</evidence>
<dbReference type="Gene3D" id="3.40.50.300">
    <property type="entry name" value="P-loop containing nucleotide triphosphate hydrolases"/>
    <property type="match status" value="1"/>
</dbReference>
<accession>A0A5B9QWB0</accession>
<evidence type="ECO:0000313" key="2">
    <source>
        <dbReference type="EMBL" id="QEG41386.1"/>
    </source>
</evidence>